<proteinExistence type="predicted"/>
<name>A0A1W2BM49_9FLAO</name>
<accession>A0A1W2BM49</accession>
<keyword evidence="2" id="KW-1185">Reference proteome</keyword>
<dbReference type="EMBL" id="FWXO01000004">
    <property type="protein sequence ID" value="SMC73863.1"/>
    <property type="molecule type" value="Genomic_DNA"/>
</dbReference>
<sequence length="127" mass="14787">MTKLLLALSMFLFISKSNSEIKWDVIYTNATYALNHSKKAMSSNNFDHQRYYSEKALLAYDKIANDLKNYDDEDLKLKIAETINDLEHAVDAPDWDRGRFYTKRVYQNTQDFITTLDLMSLQTASAQ</sequence>
<gene>
    <name evidence="1" type="ORF">SAMN05660703_2516</name>
</gene>
<dbReference type="Proteomes" id="UP000192360">
    <property type="component" value="Unassembled WGS sequence"/>
</dbReference>
<organism evidence="1 2">
    <name type="scientific">Cellulophaga tyrosinoxydans</name>
    <dbReference type="NCBI Taxonomy" id="504486"/>
    <lineage>
        <taxon>Bacteria</taxon>
        <taxon>Pseudomonadati</taxon>
        <taxon>Bacteroidota</taxon>
        <taxon>Flavobacteriia</taxon>
        <taxon>Flavobacteriales</taxon>
        <taxon>Flavobacteriaceae</taxon>
        <taxon>Cellulophaga</taxon>
    </lineage>
</organism>
<dbReference type="OrthoDB" id="1158605at2"/>
<evidence type="ECO:0000313" key="1">
    <source>
        <dbReference type="EMBL" id="SMC73863.1"/>
    </source>
</evidence>
<evidence type="ECO:0000313" key="2">
    <source>
        <dbReference type="Proteomes" id="UP000192360"/>
    </source>
</evidence>
<dbReference type="AlphaFoldDB" id="A0A1W2BM49"/>
<dbReference type="STRING" id="504486.SAMN05660703_2516"/>
<dbReference type="RefSeq" id="WP_084061838.1">
    <property type="nucleotide sequence ID" value="NZ_FWXO01000004.1"/>
</dbReference>
<reference evidence="1 2" key="1">
    <citation type="submission" date="2017-04" db="EMBL/GenBank/DDBJ databases">
        <authorList>
            <person name="Afonso C.L."/>
            <person name="Miller P.J."/>
            <person name="Scott M.A."/>
            <person name="Spackman E."/>
            <person name="Goraichik I."/>
            <person name="Dimitrov K.M."/>
            <person name="Suarez D.L."/>
            <person name="Swayne D.E."/>
        </authorList>
    </citation>
    <scope>NUCLEOTIDE SEQUENCE [LARGE SCALE GENOMIC DNA]</scope>
    <source>
        <strain evidence="1 2">DSM 21164</strain>
    </source>
</reference>
<protein>
    <submittedName>
        <fullName evidence="1">Uncharacterized protein</fullName>
    </submittedName>
</protein>